<evidence type="ECO:0000313" key="3">
    <source>
        <dbReference type="Proteomes" id="UP000290407"/>
    </source>
</evidence>
<evidence type="ECO:0000313" key="2">
    <source>
        <dbReference type="EMBL" id="RYC66338.1"/>
    </source>
</evidence>
<reference evidence="2 3" key="1">
    <citation type="submission" date="2019-01" db="EMBL/GenBank/DDBJ databases">
        <title>Spirosoma flava sp. nov., a propanil-degrading bacterium isolated from herbicide-contaminated soil.</title>
        <authorList>
            <person name="Zhang L."/>
            <person name="Jiang J.-D."/>
        </authorList>
    </citation>
    <scope>NUCLEOTIDE SEQUENCE [LARGE SCALE GENOMIC DNA]</scope>
    <source>
        <strain evidence="2 3">TY50</strain>
    </source>
</reference>
<protein>
    <submittedName>
        <fullName evidence="2">Uncharacterized protein</fullName>
    </submittedName>
</protein>
<proteinExistence type="predicted"/>
<organism evidence="2 3">
    <name type="scientific">Spirosoma sordidisoli</name>
    <dbReference type="NCBI Taxonomy" id="2502893"/>
    <lineage>
        <taxon>Bacteria</taxon>
        <taxon>Pseudomonadati</taxon>
        <taxon>Bacteroidota</taxon>
        <taxon>Cytophagia</taxon>
        <taxon>Cytophagales</taxon>
        <taxon>Cytophagaceae</taxon>
        <taxon>Spirosoma</taxon>
    </lineage>
</organism>
<feature type="compositionally biased region" description="Gly residues" evidence="1">
    <location>
        <begin position="49"/>
        <end position="61"/>
    </location>
</feature>
<gene>
    <name evidence="2" type="ORF">EQG79_30150</name>
</gene>
<name>A0A4V1RVD0_9BACT</name>
<comment type="caution">
    <text evidence="2">The sequence shown here is derived from an EMBL/GenBank/DDBJ whole genome shotgun (WGS) entry which is preliminary data.</text>
</comment>
<dbReference type="Proteomes" id="UP000290407">
    <property type="component" value="Unassembled WGS sequence"/>
</dbReference>
<accession>A0A4V1RVD0</accession>
<dbReference type="AlphaFoldDB" id="A0A4V1RVD0"/>
<keyword evidence="3" id="KW-1185">Reference proteome</keyword>
<feature type="region of interest" description="Disordered" evidence="1">
    <location>
        <begin position="1"/>
        <end position="61"/>
    </location>
</feature>
<evidence type="ECO:0000256" key="1">
    <source>
        <dbReference type="SAM" id="MobiDB-lite"/>
    </source>
</evidence>
<dbReference type="EMBL" id="SBLB01000016">
    <property type="protein sequence ID" value="RYC66338.1"/>
    <property type="molecule type" value="Genomic_DNA"/>
</dbReference>
<sequence>MHFRGKSAGAGPGTPTRPPGPARPSSQGGPSGTGLDRDRRARPPSGRAAGPGVGPGAGPGW</sequence>